<feature type="non-terminal residue" evidence="2">
    <location>
        <position position="1"/>
    </location>
</feature>
<organism evidence="2">
    <name type="scientific">marine metagenome</name>
    <dbReference type="NCBI Taxonomy" id="408172"/>
    <lineage>
        <taxon>unclassified sequences</taxon>
        <taxon>metagenomes</taxon>
        <taxon>ecological metagenomes</taxon>
    </lineage>
</organism>
<gene>
    <name evidence="2" type="ORF">METZ01_LOCUS250326</name>
</gene>
<dbReference type="AlphaFoldDB" id="A0A382IDW3"/>
<evidence type="ECO:0000313" key="2">
    <source>
        <dbReference type="EMBL" id="SVB97472.1"/>
    </source>
</evidence>
<feature type="transmembrane region" description="Helical" evidence="1">
    <location>
        <begin position="51"/>
        <end position="69"/>
    </location>
</feature>
<sequence>VFTVAATGLNLAILPTLRSENKPPLLTSVGYCVCVTTMGGALLAVPLWFSGVTNIIGGLLWGMVAITTVRSQGGRKWNTTAAWFK</sequence>
<reference evidence="2" key="1">
    <citation type="submission" date="2018-05" db="EMBL/GenBank/DDBJ databases">
        <authorList>
            <person name="Lanie J.A."/>
            <person name="Ng W.-L."/>
            <person name="Kazmierczak K.M."/>
            <person name="Andrzejewski T.M."/>
            <person name="Davidsen T.M."/>
            <person name="Wayne K.J."/>
            <person name="Tettelin H."/>
            <person name="Glass J.I."/>
            <person name="Rusch D."/>
            <person name="Podicherti R."/>
            <person name="Tsui H.-C.T."/>
            <person name="Winkler M.E."/>
        </authorList>
    </citation>
    <scope>NUCLEOTIDE SEQUENCE</scope>
</reference>
<dbReference type="EMBL" id="UINC01066596">
    <property type="protein sequence ID" value="SVB97472.1"/>
    <property type="molecule type" value="Genomic_DNA"/>
</dbReference>
<evidence type="ECO:0000256" key="1">
    <source>
        <dbReference type="SAM" id="Phobius"/>
    </source>
</evidence>
<protein>
    <submittedName>
        <fullName evidence="2">Uncharacterized protein</fullName>
    </submittedName>
</protein>
<keyword evidence="1" id="KW-0472">Membrane</keyword>
<keyword evidence="1" id="KW-1133">Transmembrane helix</keyword>
<proteinExistence type="predicted"/>
<keyword evidence="1" id="KW-0812">Transmembrane</keyword>
<accession>A0A382IDW3</accession>
<name>A0A382IDW3_9ZZZZ</name>